<dbReference type="PROSITE" id="PS50111">
    <property type="entry name" value="CHEMOTAXIS_TRANSDUC_2"/>
    <property type="match status" value="1"/>
</dbReference>
<feature type="transmembrane region" description="Helical" evidence="10">
    <location>
        <begin position="187"/>
        <end position="209"/>
    </location>
</feature>
<keyword evidence="6 8" id="KW-0807">Transducer</keyword>
<evidence type="ECO:0000259" key="12">
    <source>
        <dbReference type="PROSITE" id="PS50885"/>
    </source>
</evidence>
<dbReference type="InterPro" id="IPR004089">
    <property type="entry name" value="MCPsignal_dom"/>
</dbReference>
<dbReference type="PANTHER" id="PTHR32089">
    <property type="entry name" value="METHYL-ACCEPTING CHEMOTAXIS PROTEIN MCPB"/>
    <property type="match status" value="1"/>
</dbReference>
<dbReference type="SMART" id="SM00283">
    <property type="entry name" value="MA"/>
    <property type="match status" value="1"/>
</dbReference>
<dbReference type="Pfam" id="PF12729">
    <property type="entry name" value="4HB_MCP_1"/>
    <property type="match status" value="1"/>
</dbReference>
<protein>
    <submittedName>
        <fullName evidence="13">Chemotaxis transducer</fullName>
    </submittedName>
</protein>
<evidence type="ECO:0000256" key="3">
    <source>
        <dbReference type="ARBA" id="ARBA00022692"/>
    </source>
</evidence>
<evidence type="ECO:0000256" key="9">
    <source>
        <dbReference type="SAM" id="MobiDB-lite"/>
    </source>
</evidence>
<dbReference type="GO" id="GO:0007165">
    <property type="term" value="P:signal transduction"/>
    <property type="evidence" value="ECO:0007669"/>
    <property type="project" value="UniProtKB-KW"/>
</dbReference>
<sequence length="540" mass="58482">MWIRQIRIGLRSALAFSTLGLLLVLLGLIALYQMNRMDDMSAEVDTNWLPSIMAVNDMSAASSRIRAMTLRYAIVQGDFRGTTLTSLQKAESALETAERRYEPMIASPDERRLYDAYKVARDRYMEQSRLTVSQTQAGNSEEARHTVEQKLGDYAEELANALGELARINSEGAKRASAKSDATFDNAVTLVIVVIAIAVVLTILLAVIFTRSIILPLAQAVDVARVVASGNLTHRIEAQGQDEPAHLLRSLQEMQTSLRSTIQHIADSSSQLASASEELHAVTEDSTRGLHQQNTEIEQAATAVNEMTTAVEEVARNAVSTSEASKQADHTARSGREQVGQAVNSIAQLAGDVANTSSKVEELADNVRDISQVLAVIRSIAEQTNLLALNAAIEAARAGEQGRGFAVVADEVRALAHRTQQSTQEIEQMINTIQQGTSQAVTSMQSSRERVDFTLEVARAAGAALDEIALAISSINERNLVIASASEEQAHVAREVDRNLVNIRDLSLQTSAGADQTSAASQELSRLAIDLNGVVQRFQL</sequence>
<proteinExistence type="inferred from homology"/>
<dbReference type="PROSITE" id="PS50885">
    <property type="entry name" value="HAMP"/>
    <property type="match status" value="1"/>
</dbReference>
<keyword evidence="3 10" id="KW-0812">Transmembrane</keyword>
<feature type="transmembrane region" description="Helical" evidence="10">
    <location>
        <begin position="12"/>
        <end position="32"/>
    </location>
</feature>
<comment type="subcellular location">
    <subcellularLocation>
        <location evidence="1">Membrane</location>
        <topology evidence="1">Multi-pass membrane protein</topology>
    </subcellularLocation>
</comment>
<feature type="compositionally biased region" description="Basic and acidic residues" evidence="9">
    <location>
        <begin position="326"/>
        <end position="336"/>
    </location>
</feature>
<dbReference type="FunFam" id="1.10.287.950:FF:000001">
    <property type="entry name" value="Methyl-accepting chemotaxis sensory transducer"/>
    <property type="match status" value="1"/>
</dbReference>
<dbReference type="GO" id="GO:0004888">
    <property type="term" value="F:transmembrane signaling receptor activity"/>
    <property type="evidence" value="ECO:0007669"/>
    <property type="project" value="InterPro"/>
</dbReference>
<dbReference type="RefSeq" id="WP_172434072.1">
    <property type="nucleotide sequence ID" value="NZ_AP022642.1"/>
</dbReference>
<feature type="domain" description="Methyl-accepting transducer" evidence="11">
    <location>
        <begin position="268"/>
        <end position="504"/>
    </location>
</feature>
<keyword evidence="4 10" id="KW-1133">Transmembrane helix</keyword>
<keyword evidence="5 10" id="KW-0472">Membrane</keyword>
<dbReference type="Gene3D" id="1.10.287.950">
    <property type="entry name" value="Methyl-accepting chemotaxis protein"/>
    <property type="match status" value="1"/>
</dbReference>
<dbReference type="PANTHER" id="PTHR32089:SF120">
    <property type="entry name" value="METHYL-ACCEPTING CHEMOTAXIS PROTEIN TLPQ"/>
    <property type="match status" value="1"/>
</dbReference>
<accession>A0A679GEJ6</accession>
<reference evidence="13 14" key="1">
    <citation type="journal article" date="2020" name="Microbiol. Resour. Announc.">
        <title>Complete genome sequence of Pseudomonas otitidis strain MrB4, isolated from Lake Biwa in Japan.</title>
        <authorList>
            <person name="Miyazaki K."/>
            <person name="Hase E."/>
            <person name="Maruya T."/>
        </authorList>
    </citation>
    <scope>NUCLEOTIDE SEQUENCE [LARGE SCALE GENOMIC DNA]</scope>
    <source>
        <strain evidence="13 14">MrB4</strain>
    </source>
</reference>
<evidence type="ECO:0000313" key="14">
    <source>
        <dbReference type="Proteomes" id="UP000501237"/>
    </source>
</evidence>
<dbReference type="CDD" id="cd06225">
    <property type="entry name" value="HAMP"/>
    <property type="match status" value="1"/>
</dbReference>
<dbReference type="InterPro" id="IPR003660">
    <property type="entry name" value="HAMP_dom"/>
</dbReference>
<evidence type="ECO:0000256" key="7">
    <source>
        <dbReference type="ARBA" id="ARBA00029447"/>
    </source>
</evidence>
<dbReference type="EMBL" id="AP022642">
    <property type="protein sequence ID" value="BCA29521.1"/>
    <property type="molecule type" value="Genomic_DNA"/>
</dbReference>
<dbReference type="Proteomes" id="UP000501237">
    <property type="component" value="Chromosome"/>
</dbReference>
<organism evidence="13 14">
    <name type="scientific">Metapseudomonas otitidis</name>
    <dbReference type="NCBI Taxonomy" id="319939"/>
    <lineage>
        <taxon>Bacteria</taxon>
        <taxon>Pseudomonadati</taxon>
        <taxon>Pseudomonadota</taxon>
        <taxon>Gammaproteobacteria</taxon>
        <taxon>Pseudomonadales</taxon>
        <taxon>Pseudomonadaceae</taxon>
        <taxon>Metapseudomonas</taxon>
    </lineage>
</organism>
<dbReference type="AlphaFoldDB" id="A0A679GEJ6"/>
<evidence type="ECO:0000313" key="13">
    <source>
        <dbReference type="EMBL" id="BCA29521.1"/>
    </source>
</evidence>
<dbReference type="InterPro" id="IPR004090">
    <property type="entry name" value="Chemotax_Me-accpt_rcpt"/>
</dbReference>
<dbReference type="GO" id="GO:0006935">
    <property type="term" value="P:chemotaxis"/>
    <property type="evidence" value="ECO:0007669"/>
    <property type="project" value="UniProtKB-KW"/>
</dbReference>
<dbReference type="KEGG" id="poj:PtoMrB4_34980"/>
<feature type="domain" description="HAMP" evidence="12">
    <location>
        <begin position="211"/>
        <end position="263"/>
    </location>
</feature>
<dbReference type="Pfam" id="PF00015">
    <property type="entry name" value="MCPsignal"/>
    <property type="match status" value="1"/>
</dbReference>
<dbReference type="GO" id="GO:0016020">
    <property type="term" value="C:membrane"/>
    <property type="evidence" value="ECO:0007669"/>
    <property type="project" value="UniProtKB-SubCell"/>
</dbReference>
<dbReference type="Pfam" id="PF00672">
    <property type="entry name" value="HAMP"/>
    <property type="match status" value="1"/>
</dbReference>
<evidence type="ECO:0000256" key="10">
    <source>
        <dbReference type="SAM" id="Phobius"/>
    </source>
</evidence>
<evidence type="ECO:0000256" key="5">
    <source>
        <dbReference type="ARBA" id="ARBA00023136"/>
    </source>
</evidence>
<name>A0A679GEJ6_9GAMM</name>
<dbReference type="InterPro" id="IPR024478">
    <property type="entry name" value="HlyB_4HB_MCP"/>
</dbReference>
<dbReference type="PRINTS" id="PR00260">
    <property type="entry name" value="CHEMTRNSDUCR"/>
</dbReference>
<dbReference type="CDD" id="cd11386">
    <property type="entry name" value="MCP_signal"/>
    <property type="match status" value="1"/>
</dbReference>
<feature type="region of interest" description="Disordered" evidence="9">
    <location>
        <begin position="317"/>
        <end position="337"/>
    </location>
</feature>
<evidence type="ECO:0000256" key="1">
    <source>
        <dbReference type="ARBA" id="ARBA00004141"/>
    </source>
</evidence>
<gene>
    <name evidence="13" type="ORF">PtoMrB4_34980</name>
</gene>
<comment type="similarity">
    <text evidence="7">Belongs to the methyl-accepting chemotaxis (MCP) protein family.</text>
</comment>
<dbReference type="Gene3D" id="6.10.340.10">
    <property type="match status" value="1"/>
</dbReference>
<evidence type="ECO:0000256" key="6">
    <source>
        <dbReference type="ARBA" id="ARBA00023224"/>
    </source>
</evidence>
<dbReference type="SMART" id="SM00304">
    <property type="entry name" value="HAMP"/>
    <property type="match status" value="2"/>
</dbReference>
<evidence type="ECO:0000256" key="8">
    <source>
        <dbReference type="PROSITE-ProRule" id="PRU00284"/>
    </source>
</evidence>
<dbReference type="GeneID" id="57398714"/>
<evidence type="ECO:0000256" key="2">
    <source>
        <dbReference type="ARBA" id="ARBA00022500"/>
    </source>
</evidence>
<evidence type="ECO:0000256" key="4">
    <source>
        <dbReference type="ARBA" id="ARBA00022989"/>
    </source>
</evidence>
<evidence type="ECO:0000259" key="11">
    <source>
        <dbReference type="PROSITE" id="PS50111"/>
    </source>
</evidence>
<keyword evidence="2" id="KW-0145">Chemotaxis</keyword>
<dbReference type="SUPFAM" id="SSF58104">
    <property type="entry name" value="Methyl-accepting chemotaxis protein (MCP) signaling domain"/>
    <property type="match status" value="1"/>
</dbReference>